<keyword evidence="6 15" id="KW-0732">Signal</keyword>
<evidence type="ECO:0000256" key="13">
    <source>
        <dbReference type="ARBA" id="ARBA00023198"/>
    </source>
</evidence>
<evidence type="ECO:0000313" key="18">
    <source>
        <dbReference type="Proteomes" id="UP000606274"/>
    </source>
</evidence>
<keyword evidence="18" id="KW-1185">Reference proteome</keyword>
<dbReference type="Pfam" id="PF13676">
    <property type="entry name" value="TIR_2"/>
    <property type="match status" value="1"/>
</dbReference>
<dbReference type="PROSITE" id="PS50104">
    <property type="entry name" value="TIR"/>
    <property type="match status" value="1"/>
</dbReference>
<evidence type="ECO:0000256" key="3">
    <source>
        <dbReference type="ARBA" id="ARBA00022588"/>
    </source>
</evidence>
<keyword evidence="5 14" id="KW-0812">Transmembrane</keyword>
<dbReference type="PRINTS" id="PR01537">
    <property type="entry name" value="INTRLKN1R1F"/>
</dbReference>
<organism evidence="17 18">
    <name type="scientific">Silurus meridionalis</name>
    <name type="common">Southern catfish</name>
    <name type="synonym">Silurus soldatovi meridionalis</name>
    <dbReference type="NCBI Taxonomy" id="175797"/>
    <lineage>
        <taxon>Eukaryota</taxon>
        <taxon>Metazoa</taxon>
        <taxon>Chordata</taxon>
        <taxon>Craniata</taxon>
        <taxon>Vertebrata</taxon>
        <taxon>Euteleostomi</taxon>
        <taxon>Actinopterygii</taxon>
        <taxon>Neopterygii</taxon>
        <taxon>Teleostei</taxon>
        <taxon>Ostariophysi</taxon>
        <taxon>Siluriformes</taxon>
        <taxon>Siluridae</taxon>
        <taxon>Silurus</taxon>
    </lineage>
</organism>
<evidence type="ECO:0000256" key="15">
    <source>
        <dbReference type="SAM" id="SignalP"/>
    </source>
</evidence>
<sequence length="682" mass="78170">MEYNGLTTFWFLLVVLLPLGISWMSEKCTVYDEVNVVYIASHNCPMGNLTADCFNVSDVKLDLAPLPPQIDSLCIVARRGLVLPPKAFAQFSSLERLYIKECLAVIHPGAFTGLLNLRILSFQEDKFVHPVQKCCSASVRPNAFGQLPRLVNLFFYNYNMSTMSAGAFSGLKDLKDLSFHSCGTELMDIACRIADLSQSLTSLYVGTNNTVILRRKSCPCLDEALMKAEINLGLLFGRFPVNITELFISSCSRPMRIVIGSESSPKPGLSLHIYGQNVQFVDCEKPFFQSVVSLVAIVKQLLCGSDFAGKYFKFLENFSLNSQVMTSFVDLVGLNTLVHLQKLKFTNIDLSDQPNLGIMLRNLTTLKLLDLEKCRVPSLMEDLTKDLRSLKYLSISLNNDLNVIENFARPLVNLRYVYLYNMVLRCSCDNAWFDDWVKYQRQVYILTRPYGKDIAIACRSVNGIQNFAKYTESSCSTNIEFLLFASTSLWILFFMFVVLVHNLAGEYLLSFIYIARGWMEEALRGSANRRYKYDVFVSYSGMDERWVTDELLPNLERRGPPFLRVCLHSRDFSLGVDIVENITESLYRSRHTLCLLSRHYLRSKWCSLEMKLATHRLLVEQRDVLIVVFLEKISPKQISAHHRLARIVKWKTYIDWPEEPQQQMVFWDRLWAKLAPKPVQNN</sequence>
<keyword evidence="7" id="KW-0677">Repeat</keyword>
<accession>A0A8T0BWM8</accession>
<feature type="signal peptide" evidence="15">
    <location>
        <begin position="1"/>
        <end position="22"/>
    </location>
</feature>
<proteinExistence type="inferred from homology"/>
<dbReference type="InterPro" id="IPR032675">
    <property type="entry name" value="LRR_dom_sf"/>
</dbReference>
<dbReference type="GO" id="GO:0007165">
    <property type="term" value="P:signal transduction"/>
    <property type="evidence" value="ECO:0007669"/>
    <property type="project" value="InterPro"/>
</dbReference>
<dbReference type="FunFam" id="3.40.50.10140:FF:000001">
    <property type="entry name" value="Toll-like receptor 2"/>
    <property type="match status" value="1"/>
</dbReference>
<feature type="chain" id="PRO_5035807479" description="TIR domain-containing protein" evidence="15">
    <location>
        <begin position="23"/>
        <end position="682"/>
    </location>
</feature>
<dbReference type="Proteomes" id="UP000606274">
    <property type="component" value="Unassembled WGS sequence"/>
</dbReference>
<keyword evidence="10 14" id="KW-0472">Membrane</keyword>
<evidence type="ECO:0000259" key="16">
    <source>
        <dbReference type="PROSITE" id="PS50104"/>
    </source>
</evidence>
<evidence type="ECO:0000256" key="14">
    <source>
        <dbReference type="SAM" id="Phobius"/>
    </source>
</evidence>
<evidence type="ECO:0000313" key="17">
    <source>
        <dbReference type="EMBL" id="KAF7710833.1"/>
    </source>
</evidence>
<dbReference type="GO" id="GO:0006954">
    <property type="term" value="P:inflammatory response"/>
    <property type="evidence" value="ECO:0007669"/>
    <property type="project" value="UniProtKB-KW"/>
</dbReference>
<evidence type="ECO:0000256" key="5">
    <source>
        <dbReference type="ARBA" id="ARBA00022692"/>
    </source>
</evidence>
<dbReference type="InterPro" id="IPR035897">
    <property type="entry name" value="Toll_tir_struct_dom_sf"/>
</dbReference>
<evidence type="ECO:0000256" key="10">
    <source>
        <dbReference type="ARBA" id="ARBA00023136"/>
    </source>
</evidence>
<evidence type="ECO:0000256" key="6">
    <source>
        <dbReference type="ARBA" id="ARBA00022729"/>
    </source>
</evidence>
<evidence type="ECO:0000256" key="1">
    <source>
        <dbReference type="ARBA" id="ARBA00004479"/>
    </source>
</evidence>
<dbReference type="PANTHER" id="PTHR24365:SF522">
    <property type="entry name" value="LOW QUALITY PROTEIN: TOLL-LIKE RECEPTOR 13-RELATED"/>
    <property type="match status" value="1"/>
</dbReference>
<dbReference type="Gene3D" id="3.40.50.10140">
    <property type="entry name" value="Toll/interleukin-1 receptor homology (TIR) domain"/>
    <property type="match status" value="1"/>
</dbReference>
<dbReference type="SUPFAM" id="SSF52200">
    <property type="entry name" value="Toll/Interleukin receptor TIR domain"/>
    <property type="match status" value="1"/>
</dbReference>
<dbReference type="InterPro" id="IPR000157">
    <property type="entry name" value="TIR_dom"/>
</dbReference>
<evidence type="ECO:0000256" key="8">
    <source>
        <dbReference type="ARBA" id="ARBA00022859"/>
    </source>
</evidence>
<comment type="subcellular location">
    <subcellularLocation>
        <location evidence="1">Membrane</location>
        <topology evidence="1">Single-pass type I membrane protein</topology>
    </subcellularLocation>
</comment>
<dbReference type="Gene3D" id="3.80.10.10">
    <property type="entry name" value="Ribonuclease Inhibitor"/>
    <property type="match status" value="2"/>
</dbReference>
<evidence type="ECO:0000256" key="12">
    <source>
        <dbReference type="ARBA" id="ARBA00023180"/>
    </source>
</evidence>
<comment type="similarity">
    <text evidence="2">Belongs to the Toll-like receptor family.</text>
</comment>
<dbReference type="GO" id="GO:0038023">
    <property type="term" value="F:signaling receptor activity"/>
    <property type="evidence" value="ECO:0007669"/>
    <property type="project" value="TreeGrafter"/>
</dbReference>
<keyword evidence="3" id="KW-0399">Innate immunity</keyword>
<evidence type="ECO:0000256" key="2">
    <source>
        <dbReference type="ARBA" id="ARBA00009634"/>
    </source>
</evidence>
<dbReference type="EMBL" id="JABFDY010000002">
    <property type="protein sequence ID" value="KAF7710833.1"/>
    <property type="molecule type" value="Genomic_DNA"/>
</dbReference>
<keyword evidence="11" id="KW-0675">Receptor</keyword>
<evidence type="ECO:0000256" key="9">
    <source>
        <dbReference type="ARBA" id="ARBA00022989"/>
    </source>
</evidence>
<dbReference type="SMART" id="SM00255">
    <property type="entry name" value="TIR"/>
    <property type="match status" value="1"/>
</dbReference>
<feature type="domain" description="TIR" evidence="16">
    <location>
        <begin position="531"/>
        <end position="674"/>
    </location>
</feature>
<comment type="caution">
    <text evidence="17">The sequence shown here is derived from an EMBL/GenBank/DDBJ whole genome shotgun (WGS) entry which is preliminary data.</text>
</comment>
<dbReference type="GO" id="GO:0005886">
    <property type="term" value="C:plasma membrane"/>
    <property type="evidence" value="ECO:0007669"/>
    <property type="project" value="TreeGrafter"/>
</dbReference>
<evidence type="ECO:0000256" key="4">
    <source>
        <dbReference type="ARBA" id="ARBA00022614"/>
    </source>
</evidence>
<feature type="transmembrane region" description="Helical" evidence="14">
    <location>
        <begin position="481"/>
        <end position="504"/>
    </location>
</feature>
<keyword evidence="8" id="KW-0391">Immunity</keyword>
<keyword evidence="13" id="KW-0395">Inflammatory response</keyword>
<dbReference type="AlphaFoldDB" id="A0A8T0BWM8"/>
<gene>
    <name evidence="17" type="ORF">HF521_009705</name>
</gene>
<evidence type="ECO:0000256" key="11">
    <source>
        <dbReference type="ARBA" id="ARBA00023170"/>
    </source>
</evidence>
<protein>
    <recommendedName>
        <fullName evidence="16">TIR domain-containing protein</fullName>
    </recommendedName>
</protein>
<dbReference type="PANTHER" id="PTHR24365">
    <property type="entry name" value="TOLL-LIKE RECEPTOR"/>
    <property type="match status" value="1"/>
</dbReference>
<keyword evidence="9 14" id="KW-1133">Transmembrane helix</keyword>
<dbReference type="GO" id="GO:0045087">
    <property type="term" value="P:innate immune response"/>
    <property type="evidence" value="ECO:0007669"/>
    <property type="project" value="UniProtKB-KW"/>
</dbReference>
<evidence type="ECO:0000256" key="7">
    <source>
        <dbReference type="ARBA" id="ARBA00022737"/>
    </source>
</evidence>
<keyword evidence="4" id="KW-0433">Leucine-rich repeat</keyword>
<dbReference type="SUPFAM" id="SSF52058">
    <property type="entry name" value="L domain-like"/>
    <property type="match status" value="1"/>
</dbReference>
<name>A0A8T0BWM8_SILME</name>
<keyword evidence="12" id="KW-0325">Glycoprotein</keyword>
<reference evidence="17" key="1">
    <citation type="submission" date="2020-08" db="EMBL/GenBank/DDBJ databases">
        <title>Chromosome-level assembly of Southern catfish (Silurus meridionalis) provides insights into visual adaptation to the nocturnal and benthic lifestyles.</title>
        <authorList>
            <person name="Zhang Y."/>
            <person name="Wang D."/>
            <person name="Peng Z."/>
        </authorList>
    </citation>
    <scope>NUCLEOTIDE SEQUENCE</scope>
    <source>
        <strain evidence="17">SWU-2019-XX</strain>
        <tissue evidence="17">Muscle</tissue>
    </source>
</reference>